<feature type="domain" description="Carrier" evidence="6">
    <location>
        <begin position="5453"/>
        <end position="5529"/>
    </location>
</feature>
<dbReference type="FunFam" id="1.10.1200.10:FF:000024">
    <property type="entry name" value="Nonribosomal peptide synthase Pes1"/>
    <property type="match status" value="1"/>
</dbReference>
<dbReference type="SUPFAM" id="SSF56801">
    <property type="entry name" value="Acetyl-CoA synthetase-like"/>
    <property type="match status" value="4"/>
</dbReference>
<keyword evidence="2" id="KW-0597">Phosphoprotein</keyword>
<dbReference type="FunFam" id="3.30.559.10:FF:000016">
    <property type="entry name" value="Nonribosomal peptide synthase Pes1"/>
    <property type="match status" value="2"/>
</dbReference>
<dbReference type="Gene3D" id="3.30.559.30">
    <property type="entry name" value="Nonribosomal peptide synthetase, condensation domain"/>
    <property type="match status" value="8"/>
</dbReference>
<dbReference type="GO" id="GO:0031177">
    <property type="term" value="F:phosphopantetheine binding"/>
    <property type="evidence" value="ECO:0007669"/>
    <property type="project" value="InterPro"/>
</dbReference>
<comment type="similarity">
    <text evidence="5">Belongs to the NRP synthetase family.</text>
</comment>
<keyword evidence="4" id="KW-0677">Repeat</keyword>
<reference evidence="7" key="2">
    <citation type="submission" date="2021-02" db="EMBL/GenBank/DDBJ databases">
        <title>Aspergillus puulaauensis MK2 genome sequence.</title>
        <authorList>
            <person name="Futagami T."/>
            <person name="Mori K."/>
            <person name="Kadooka C."/>
            <person name="Tanaka T."/>
        </authorList>
    </citation>
    <scope>NUCLEOTIDE SEQUENCE</scope>
    <source>
        <strain evidence="7">MK2</strain>
    </source>
</reference>
<evidence type="ECO:0000256" key="2">
    <source>
        <dbReference type="ARBA" id="ARBA00022553"/>
    </source>
</evidence>
<keyword evidence="8" id="KW-1185">Reference proteome</keyword>
<dbReference type="FunFam" id="3.40.50.12780:FF:000014">
    <property type="entry name" value="Nonribosomal peptide synthetase 1"/>
    <property type="match status" value="3"/>
</dbReference>
<dbReference type="Gene3D" id="2.30.38.10">
    <property type="entry name" value="Luciferase, Domain 3"/>
    <property type="match status" value="1"/>
</dbReference>
<feature type="domain" description="Carrier" evidence="6">
    <location>
        <begin position="6042"/>
        <end position="6125"/>
    </location>
</feature>
<dbReference type="CDD" id="cd19534">
    <property type="entry name" value="E_NRPS"/>
    <property type="match status" value="2"/>
</dbReference>
<dbReference type="SUPFAM" id="SSF52777">
    <property type="entry name" value="CoA-dependent acyltransferases"/>
    <property type="match status" value="15"/>
</dbReference>
<dbReference type="InterPro" id="IPR036736">
    <property type="entry name" value="ACP-like_sf"/>
</dbReference>
<dbReference type="Gene3D" id="3.30.300.30">
    <property type="match status" value="4"/>
</dbReference>
<keyword evidence="1" id="KW-0596">Phosphopantetheine</keyword>
<dbReference type="InterPro" id="IPR023213">
    <property type="entry name" value="CAT-like_dom_sf"/>
</dbReference>
<dbReference type="Pfam" id="PF00550">
    <property type="entry name" value="PP-binding"/>
    <property type="match status" value="4"/>
</dbReference>
<dbReference type="InterPro" id="IPR045851">
    <property type="entry name" value="AMP-bd_C_sf"/>
</dbReference>
<keyword evidence="3" id="KW-0436">Ligase</keyword>
<dbReference type="Gene3D" id="3.40.50.980">
    <property type="match status" value="2"/>
</dbReference>
<dbReference type="EMBL" id="AP024447">
    <property type="protein sequence ID" value="BCS25783.1"/>
    <property type="molecule type" value="Genomic_DNA"/>
</dbReference>
<dbReference type="InterPro" id="IPR000873">
    <property type="entry name" value="AMP-dep_synth/lig_dom"/>
</dbReference>
<dbReference type="GO" id="GO:0019748">
    <property type="term" value="P:secondary metabolic process"/>
    <property type="evidence" value="ECO:0007669"/>
    <property type="project" value="UniProtKB-ARBA"/>
</dbReference>
<dbReference type="PANTHER" id="PTHR45398:SF1">
    <property type="entry name" value="ENZYME, PUTATIVE (JCVI)-RELATED"/>
    <property type="match status" value="1"/>
</dbReference>
<dbReference type="FunFam" id="3.30.559.30:FF:000003">
    <property type="entry name" value="Nonribosomal peptide synthase SidD"/>
    <property type="match status" value="1"/>
</dbReference>
<evidence type="ECO:0000256" key="1">
    <source>
        <dbReference type="ARBA" id="ARBA00022450"/>
    </source>
</evidence>
<dbReference type="CDD" id="cd19545">
    <property type="entry name" value="FUM14_C_NRPS-like"/>
    <property type="match status" value="1"/>
</dbReference>
<organism evidence="7 8">
    <name type="scientific">Aspergillus puulaauensis</name>
    <dbReference type="NCBI Taxonomy" id="1220207"/>
    <lineage>
        <taxon>Eukaryota</taxon>
        <taxon>Fungi</taxon>
        <taxon>Dikarya</taxon>
        <taxon>Ascomycota</taxon>
        <taxon>Pezizomycotina</taxon>
        <taxon>Eurotiomycetes</taxon>
        <taxon>Eurotiomycetidae</taxon>
        <taxon>Eurotiales</taxon>
        <taxon>Aspergillaceae</taxon>
        <taxon>Aspergillus</taxon>
    </lineage>
</organism>
<dbReference type="FunFam" id="3.40.50.980:FF:000001">
    <property type="entry name" value="Non-ribosomal peptide synthetase"/>
    <property type="match status" value="1"/>
</dbReference>
<dbReference type="RefSeq" id="XP_041557977.1">
    <property type="nucleotide sequence ID" value="XM_041705498.1"/>
</dbReference>
<feature type="domain" description="Carrier" evidence="6">
    <location>
        <begin position="3302"/>
        <end position="3378"/>
    </location>
</feature>
<dbReference type="FunFam" id="3.30.559.10:FF:000017">
    <property type="entry name" value="Nonribosomal peptide synthase Pes1"/>
    <property type="match status" value="1"/>
</dbReference>
<dbReference type="InterPro" id="IPR001242">
    <property type="entry name" value="Condensation_dom"/>
</dbReference>
<dbReference type="PROSITE" id="PS00455">
    <property type="entry name" value="AMP_BINDING"/>
    <property type="match status" value="1"/>
</dbReference>
<dbReference type="CDD" id="cd19542">
    <property type="entry name" value="CT_NRPS-like"/>
    <property type="match status" value="3"/>
</dbReference>
<dbReference type="SMART" id="SM00823">
    <property type="entry name" value="PKS_PP"/>
    <property type="match status" value="4"/>
</dbReference>
<dbReference type="InterPro" id="IPR006162">
    <property type="entry name" value="Ppantetheine_attach_site"/>
</dbReference>
<dbReference type="OrthoDB" id="416786at2759"/>
<evidence type="ECO:0000256" key="4">
    <source>
        <dbReference type="ARBA" id="ARBA00022737"/>
    </source>
</evidence>
<dbReference type="KEGG" id="apuu:APUU_50494A"/>
<dbReference type="GO" id="GO:0016874">
    <property type="term" value="F:ligase activity"/>
    <property type="evidence" value="ECO:0007669"/>
    <property type="project" value="UniProtKB-KW"/>
</dbReference>
<dbReference type="InterPro" id="IPR042099">
    <property type="entry name" value="ANL_N_sf"/>
</dbReference>
<dbReference type="FunFam" id="3.30.300.30:FF:000015">
    <property type="entry name" value="Nonribosomal peptide synthase SidD"/>
    <property type="match status" value="3"/>
</dbReference>
<dbReference type="GeneID" id="64975788"/>
<dbReference type="Gene3D" id="1.10.1200.10">
    <property type="entry name" value="ACP-like"/>
    <property type="match status" value="5"/>
</dbReference>
<dbReference type="PROSITE" id="PS00012">
    <property type="entry name" value="PHOSPHOPANTETHEINE"/>
    <property type="match status" value="1"/>
</dbReference>
<accession>A0A7R7XRZ5</accession>
<reference evidence="7" key="1">
    <citation type="submission" date="2021-01" db="EMBL/GenBank/DDBJ databases">
        <authorList>
            <consortium name="Aspergillus puulaauensis MK2 genome sequencing consortium"/>
            <person name="Kazuki M."/>
            <person name="Futagami T."/>
        </authorList>
    </citation>
    <scope>NUCLEOTIDE SEQUENCE</scope>
    <source>
        <strain evidence="7">MK2</strain>
    </source>
</reference>
<protein>
    <submittedName>
        <fullName evidence="7">Non-ribosomal peptide synthetase</fullName>
    </submittedName>
</protein>
<dbReference type="Pfam" id="PF00668">
    <property type="entry name" value="Condensation"/>
    <property type="match status" value="7"/>
</dbReference>
<evidence type="ECO:0000256" key="5">
    <source>
        <dbReference type="ARBA" id="ARBA00029454"/>
    </source>
</evidence>
<dbReference type="FunFam" id="1.10.1200.10:FF:000005">
    <property type="entry name" value="Nonribosomal peptide synthetase 1"/>
    <property type="match status" value="2"/>
</dbReference>
<dbReference type="FunFam" id="3.30.559.30:FF:000002">
    <property type="entry name" value="Nonribosomal peptide synthase Pes1"/>
    <property type="match status" value="2"/>
</dbReference>
<feature type="domain" description="Carrier" evidence="6">
    <location>
        <begin position="781"/>
        <end position="857"/>
    </location>
</feature>
<dbReference type="InterPro" id="IPR020845">
    <property type="entry name" value="AMP-binding_CS"/>
</dbReference>
<evidence type="ECO:0000259" key="6">
    <source>
        <dbReference type="PROSITE" id="PS50075"/>
    </source>
</evidence>
<evidence type="ECO:0000313" key="8">
    <source>
        <dbReference type="Proteomes" id="UP000654913"/>
    </source>
</evidence>
<evidence type="ECO:0000313" key="7">
    <source>
        <dbReference type="EMBL" id="BCS25783.1"/>
    </source>
</evidence>
<dbReference type="NCBIfam" id="NF003417">
    <property type="entry name" value="PRK04813.1"/>
    <property type="match status" value="4"/>
</dbReference>
<name>A0A7R7XRZ5_9EURO</name>
<dbReference type="PANTHER" id="PTHR45398">
    <property type="match status" value="1"/>
</dbReference>
<dbReference type="Gene3D" id="3.30.559.10">
    <property type="entry name" value="Chloramphenicol acetyltransferase-like domain"/>
    <property type="match status" value="6"/>
</dbReference>
<dbReference type="FunFam" id="3.30.559.10:FF:000031">
    <property type="entry name" value="Nonribosomal peptide synthase Pes1"/>
    <property type="match status" value="1"/>
</dbReference>
<feature type="domain" description="Carrier" evidence="6">
    <location>
        <begin position="4396"/>
        <end position="4472"/>
    </location>
</feature>
<dbReference type="NCBIfam" id="TIGR01733">
    <property type="entry name" value="AA-adenyl-dom"/>
    <property type="match status" value="3"/>
</dbReference>
<dbReference type="PROSITE" id="PS50075">
    <property type="entry name" value="CARRIER"/>
    <property type="match status" value="5"/>
</dbReference>
<dbReference type="InterPro" id="IPR020806">
    <property type="entry name" value="PKS_PP-bd"/>
</dbReference>
<dbReference type="CDD" id="cd05918">
    <property type="entry name" value="A_NRPS_SidN3_like"/>
    <property type="match status" value="3"/>
</dbReference>
<sequence>MAQHARCCLPSFGTTFGGSKRPLSIRTRTTPSQSAKLLSAFEHNSLDSLLKTAWALLLYRYTGLEDVCFGYQHYSFDGGSLGPHSSDSEGLLVCKLTIYEGDTINTLLKKSRGTRDFEKVVGMGGGTNANVDDCSLFNTTVMVRVCGDRAKGGNSVRPMLPTILPEECGARLHVKVLQEDICIFLEWWNTDISATQMESVARYFENLLDLTLSNKDITAIDAGGFLEYDWSRICEFNSVIPEDCDRCIHEVIREKARLHPQREAVCAWDGNFTYEELDCLATKLASHLQAQNVGPEARVALCFDKSKWNVVAMLGVLKAGGAFVPLDPTHPTSRLRSLIDSVEVKIMLCSRNREEFLSTVAESLIPLDEQFLAEISPPPAGAVTQNEVNGSNAAYLVFTSGSTGQPKGTLLEHRAFVSAAMSYGQPMDMDSECRILQFAAHTFDASLFESISPLIHGGCTCIPSDGERMNDVIQAINRMRVNVVCLTPSFVRFINPSSIPRVKTIILVGEAMSRADLETWSHIKLVNGYGPTESAVCAAINSEIHMASDCRDIGLPTGVHFWIVNPNDHDQLVPVGSPGELLLEGPTLARCYINNPEKTNEVFIYNPKWSRQDSRGDRRFYKTGDLVRYNSDKGSLIFIGRKDTQIKLHGQRIELGEIENNISTLPMIKHCITFFCKSGSAKGKIVAVISLQGGSSSSTEPLKLLEQPGRNSAVAELRELLLNRLPTYMIPSVWLCVESLPLLPSGKLNRKEIVSWATNQTDDLHSKDAESSNDEPTPTTQVEETVEDCLISIWSRVLATPRSKISVEDGFLALGGDSIAAITCMGYCKKQGMGVTVQDILQSRSIRDLATRVKEISRPVEYREATEQPFELSPVQKLHFMIRDEGQGYFNQGIRTRLNQRVSVEDMRRSIEVIVKKHSMLRSRLVVDAVAEGLQQRITEEVDSSYRLRFHNIEEEAQIDSAVADSQLCINAVEGPILSVDLFASGDDYFFSMVAHHLVVDIVSWRIILEDLEDILLHPEDKASNTQSLPFSTWCRLQDERTHALSEVLGDVPTLDFAYWGAEDQVVTYGDVTCETFELDLDDSYSILMGCHRSLGTEPIDVLLASLLHSFGQTFTDRPLPAIFNEGHGREVWDPTIDISRTVGWFTTVYPISIAGQVPDDPVGTVVHVKDLRRRVSDNGRQQFASRMSTQSHPCPMELTFNYVGQHRDLQRQDGLFQLMNQMAGETGQGGGASDFGRDTPRFALFEISALAVNGRIRFVFSFSKYMKHQESIRTWIARCADVLRSLGRTLQTIPTKPTLSDFPMLSLTYPQLDNMLSKKLPSIGVSSSELIEDIYPCSRMQQGILLARSRDSSLYAVHDTYEVLGLESKPNAVHLTCLDDGDVVSTFNGQQPAHHNGSQPHHRLTVCETPGGRLFFRIEISHAAMDGVSIAVILRDLQLAYDGKTDTHKPLFKNFMHYLHNTPQEASIKYWSKYLAGIKPCLFPALTDGKNVSQKQLKTLRLNFGSFSELQSICEKKALTLSTAFTAAWGLTIRLFCNSDDVCFSYMTSLRDAMVDDIESIVGPVINLLACRMRVSKDEPLRDILQRVQNDCMQQLPHNSLSFIDIQHELKLSDTALLNTGISYQKTAKMEIQPSSEIVLSRVGTIQDPAEYPLFVNVVASDKVAEIELNYWTNTLSDEQANNVSSVFLKFLDDIVHHHGDQIDRLETLSEWNKQRIRKWNKQLPEETDTLVQDIIQEKAVSQADAPAIVSWDGTLTYAELEHLSSRLATYLLQHGVRTGALVPIHFNKSVWQVVAILSILKAGGVCIPRDKTQPGSSLDKWLIDNGGLIAVTSLNGAELLEGTFPVVLPIDKSIIEALPNSRFINSSQPRPYDDGYVVFDTDGSAVILGQRAIVSRAASFASATNMDSAMKTFQFAPFTSDMFLQELIGTFMNGGSVCIPESNSINQLSHSINATGANFASLTPSIASLLDPSEVPGIQVLALFGEPSTRDVQKLWSEKVQLHSFLGALECSSTSIQDTRSDHLGALPTIKASEGCCSWLVDPSNSANLVPVGCVGELVIEGPGVSRGHLCDETQKRSAESFIKDEGGIVESTKRTYSRFPRLRQQMFKTGYLARYNSDGSLVYFGRKDGETSQNSQMIAFESEHILNTIELPGYRCIAEAIDLGVEEYPETCVAIFILSTDAQPTVTKEHTAVISPKTNESHQAMVKLHAHLAASLSTCQTPSLYVPVSGLPLTPLGTVSRLLLKDAVRTLSMESLLEYDVKKFGEFWRHELEKPSVSGKLLLQPFSTQGPPAPKMADKNIKIPWTGAMQKSRARESLLCAWALAIHSYTQCDDIILGELLMSTEGSSRTIVPRRVRIDKTESIAGILERTCSSLIASKPFETALVSSISHLNADTARACDFETALSISFVGADQQKGYLESVEAEQDVHSKLSVCPLVIFCTIEETGVQLAARYDDRVLYHSQVEQLLALFGECINVFGPTIGLREKVGDLAKRGESLQVFNDTVNYWKEYLAELEPCLFPAPNPKKEQSKISMETLRLPNVSKIQDVCNDLSIAPSYFLQTVWALVLRCYTGMDEVCFGYYASGKKASVGVLPCRLGLNDNFKLRDVLQKRKEDMERALRYQMSLFEIQRAIGSENPAIFNTAFRYRKSSAGVADFSNILLSQAEDKLDRYLIVVDASISGLSAEINFEYQTSSVSDNDMKTIIDCFECTLNSVLTNVEQARSIRDVEFLGTRSRQQMSAWNATLPEMPKQCAHTIIQQQALARPSAPAICSWDENFTYAQLDLLTTKLAHYLMDRGVGPEVFVGLCFEKSAWAVIAQVAVLKAGGAFASLDPTHPESRLQSQIADIDAPIVLCSTRYLEKISRVCKAALDVSQSTLGQIPTPLALKTLPMLSVNNAAYAIFTSGTTGKPKVTVLEHAALGVASVSFADRFGMGTETRVIQFSSYTFDVSVLETIITLMTGGCVCVPSDEERLNDLAGAITRMGANLISCTPSVTSTLDPSNVLTLKTIINGGEKLMESQITRWSDRRMFNAYGPSEATVIATTSLKVDQDGIRLDDDCNSIGTAVCGRAWIVDPRNYNRLLPVGAVGELVLEGYNIARGYLNNVKKTEEVFITQPQWCETEETRSVFRYTGRMYRTGDLVRYKSDGNICFISRMDTQVKLNGQRIELEEIEQQCATLSPANTQVAVDIVVPETKAIAKTLAAFFTVELHSAPEEDASSSVLLGLSDSTQKTIGELYSSLTQNLPQVMIPKLYFPVRYLPLGTTGKLDRKGLRTMVQALSRDQLKPYMISNSGSGRAIERAAKSTLCDLWAEVLEVEPGSISAEDSFFGLGGDSFSAMKLVGAARSQDISLTVTQIYEHPVLTNMVRCCENAEETAEGPDLEQFSLVPQSAPLHDILHEVSDQCGIAEDVISDIYPCSPVQEGLLTLSIQHRGAYVARSIYRLAADVDIEKFKATWQQVADEFDILRTRIVHVEDVGFLQVVLKRERISWTLETTLDDSNDDPMSGNGGLLAKYAIVQLGPSVRYFIWKVNHALYDGWNIPRILKRAEDIYSNFPGKNLTVSYKLFIHHLLQRDISQSDEFWKSYLGGLSCEHFPAQKNRESSYSGAGGIQLSSLTISRTTGVADITIPELIRAAWAVVLSVHTGSSDVCFGETLMGRNIDMPGVTDVAGPVLTTVPMRIRVENKLPVVQYLYDVRQMTTAMIPHQHHGLQRIQKLSGDTALACNFQNLLVIQSDDGQLNQNIWSPENQQTRGDFFTHPLVVQCQISGSTLNIQAHHDELALDNWQAERLIEQFCFVLEQLLKVPRSSSLMVGGIDITSPLDKKDIAKWNQRQVPCIDKCAHDMIREHSLSQPQAPSICSWDGSFNYREMFELASSFAEYLVSCGVGPETFVPVCLDKSLWAIVTILSVLLAGGAFVPLDPSHPTSRHKEILEEIEADIILCSPQLRNRYLGSVGTIIPVSKNTITAYAAVTTNKKSRATVSPSNMAYAIFTSGSTGRPKGIVIDHRAVCSSIMGFASVMHLNKDSRVFQFASLTFDAAILEVLGTLMLGGCICVPSDDERLNDIPGAMQRMNVSWTFLTPSVASILEPSSVPSLKVLSCGGEALSREVVMKWGNRLKFLGGYGPTETVVFAVVNGDFVNHGFACIGYGIPCTLTWIVDPEDHHRLMPLGTVGELALEGPALAREYLKNSTKTAETFINEPAWAKNFPSSLSSTRRIYKTGDLVKYNSDGSIEYLGRKDHQVKLHGQRMELGEIEHRLLESQNVRSAVVILPHTGPLRQKLVAVISLKSLASDSSTITTGACELLSQRDMLRVGHQEANATQKSIEAQLPHYMVPQVWAVVKNIPMLVSGKLDRKRVTSWLEQLEDSVYDRIMQDYDTATYDIAEEGKAQENEAEAPTLLREIFAQVLNLPLNKLDASRSFIYLGGDSITGMAVVSKARKRGLNLPLSRILQSKSIGELSTSLEAKPRQVKNEGDSSGAFQLSPIQKLFFRSSHAVPKNCERFNQSMTVRLTQRVQPSVLEDALRAVVQKHTMFRARFVKSKEGTWQQMVTKEIDSSYKFRTHSAKNSNEMLSRIGDTQCSLDVQTGPVFAADLFDKNGQQVLFLVASHLCVDVVSWRIVLQELEDFINTGSLSSDAPLSFQSWCNIQLESSKPTKSVEVPCQLPDLGYWGMTQVPNSYGQVKMQSFTLDKQTTAFISGQCHEILRTETIEVLLSAALQSFSRIFTDRDTPTIYNEGHGREAWDSSDPSGTVGWFTTLNPIHVQTSSDLLDTMKHVKDTRRQIAALSQTFFAQDVLHRNSNKFPVPLEILFNYLGKLQQLERDESIFQHYGDVFNAETMDSVGDMGSETPRFSLFEITAVIIKEQLHVSFTYNRNMHQQTRIQAWMAECKRVLEIDMPNLRNVTPEPTLSDYPLLPITYDGLKDLTENTLPGLNIPHWSQVEDMYPCSPIQEGILLSQLRDPHEYIFNVIFEMRCFGQKNIDLTKLRNAWSMVVARHPILRTAFVDSSCKGESFDQIVIKRARETIVEIECDDSSALSKLDAISLQDSDKSTKVYHQLAFCKTSTGRILVKFELNHLIVDGGSFSILMRELALAYSNQLPLGSGPLFSDYIKYLRRESSAQALEYWKKRLAGVRPCHLPVATGKSGARQLGTRMVPFDRFAELQYFCETNSITLANLILAVWAIFLRSYTQSDDVCFGYPSTGRDLPVSGIQDAVGIFINNICCRVKFQSDQTLLGLSKSVQDDHIKSLAYQHASLAEIQHALGRQGKPLFNTCISIQNHSADKVEVAGISYEFQKAHDPCEYPLTANVETARGHEGILLRYWADAVTEVEAATFAGAVARILTCFAESPSTPISSLEIGGKENYTVTEKLLDRNSLEKIVDERIKVIIKQILGESKLASSLVKPHDEALSESFHHIEKGIKNSLQNLAIGREMTPSDSMQTLTPDDRVPTNTENQLWRLWSITLGLPPHPIKYQDSFFKLGGDSITAMKMVRAARDEGMKLSVGDVFQHPVFEKLVSLINGRAKPVTSNLMAKHVENIQNMEKLAEDRPMLPKSESSQEISILRPIELDETSLRAAICPKVGVFKGGIVDVLPVTDFQSLSLAATMFESRWMLNYFYLDGKGSLDIRRLRESFLRVVDAFDILRTVFVSFHGQFFQVVLRKIRPDIFVHETEQSLDEYTKSLQQRDRSEPPGQGVQYVQFYVVRKVNSDEHRILIRMSHAQFDGVCLSKIMTSIKMAYEGSPISPSSFLGYMRLLPGTITPEHYQHWSTLLKGSRMTEIVQRDRPNTFQHIGGFAEQKKVIEIPSTATESITIATVMQSAWAVTLAKLCAQDDVVFGLTVSGRNAVPGVENTVGPCLNHIPIRVRFKDRWTALDLFRFLQDQQVANMAYESLGFREIARHCTDWPESTYFTTSILHQNVDYEGEMHLDNNPYRMGGVGVIDNFTDLSLFSKPVAGQPNQLTVSLGYSLKGPMDPNFVSTVLDMVCDTAQSFVANPNVALPSPSMLRSLPPQRVEEIPAASGSDSFLLSSLNNRSLSEILAHSGLITRIWKQVLPPRSSTSKPQTPFQLDSSFFRLGGDIVSMAQVVWILEQETGLHIRLEDLLAHSTFLGHMAVLAFNLADRDTGSENSSDVAPAYVPADASKTMSLPTQEVLPIIPVKSEWSALDRARLLAKNITKFGGLSARA</sequence>
<dbReference type="FunFam" id="3.30.559.30:FF:000005">
    <property type="entry name" value="Nonribosomal peptide synthase Pes1"/>
    <property type="match status" value="1"/>
</dbReference>
<gene>
    <name evidence="7" type="ORF">APUU_50494A</name>
</gene>
<dbReference type="SUPFAM" id="SSF47336">
    <property type="entry name" value="ACP-like"/>
    <property type="match status" value="5"/>
</dbReference>
<dbReference type="Pfam" id="PF00501">
    <property type="entry name" value="AMP-binding"/>
    <property type="match status" value="4"/>
</dbReference>
<dbReference type="InterPro" id="IPR010071">
    <property type="entry name" value="AA_adenyl_dom"/>
</dbReference>
<proteinExistence type="inferred from homology"/>
<dbReference type="Proteomes" id="UP000654913">
    <property type="component" value="Chromosome 5"/>
</dbReference>
<dbReference type="InterPro" id="IPR009081">
    <property type="entry name" value="PP-bd_ACP"/>
</dbReference>
<evidence type="ECO:0000256" key="3">
    <source>
        <dbReference type="ARBA" id="ARBA00022598"/>
    </source>
</evidence>
<dbReference type="FunFam" id="3.30.559.30:FF:000010">
    <property type="entry name" value="Nonribosomal peptide synthase Pes1"/>
    <property type="match status" value="1"/>
</dbReference>
<dbReference type="Gene3D" id="3.40.50.12780">
    <property type="entry name" value="N-terminal domain of ligase-like"/>
    <property type="match status" value="3"/>
</dbReference>